<dbReference type="AlphaFoldDB" id="M3BQT0"/>
<dbReference type="Proteomes" id="UP000011740">
    <property type="component" value="Unassembled WGS sequence"/>
</dbReference>
<evidence type="ECO:0000313" key="2">
    <source>
        <dbReference type="Proteomes" id="UP000011740"/>
    </source>
</evidence>
<protein>
    <submittedName>
        <fullName evidence="1">CRISPR-associated protein, Cse1 family</fullName>
    </submittedName>
</protein>
<gene>
    <name evidence="1" type="ORF">H340_03524</name>
</gene>
<organism evidence="1 2">
    <name type="scientific">Streptomyces mobaraensis (strain ATCC 29032 / DSM 40847 / JCM 4168 / NBRC 13819 / NCIMB 11159 / IPCR 16-22)</name>
    <dbReference type="NCBI Taxonomy" id="1223523"/>
    <lineage>
        <taxon>Bacteria</taxon>
        <taxon>Bacillati</taxon>
        <taxon>Actinomycetota</taxon>
        <taxon>Actinomycetes</taxon>
        <taxon>Kitasatosporales</taxon>
        <taxon>Streptomycetaceae</taxon>
        <taxon>Streptomyces</taxon>
    </lineage>
</organism>
<dbReference type="CDD" id="cd09729">
    <property type="entry name" value="Cse1_I-E"/>
    <property type="match status" value="1"/>
</dbReference>
<dbReference type="InterPro" id="IPR013381">
    <property type="entry name" value="CRISPR-assoc_prot_Cse1"/>
</dbReference>
<name>M3BQT0_STRM1</name>
<dbReference type="EMBL" id="AORZ01000005">
    <property type="protein sequence ID" value="EMF02060.1"/>
    <property type="molecule type" value="Genomic_DNA"/>
</dbReference>
<sequence length="565" mass="61360">MEVTGDLVRDGWLPVLRCDKPKGECEKSEVGLLEALTRAHTILRLDLPAPTMLPAVLRQLLMPIMLHALGVPRTPKEWAERFERGQFSDAEAQEIADYLGPRYGKRFHLFSSTERPFAQAAGLTALSGDTKPSTLLVPSIASGNNVPLFSTLTDADHLDLTPADAALWLLHAHCWDTAAIKTGAVGDLQAKAGKTTGNPTSPLGQLGVIVPTGRTLYETLLLNTPIYPSGLDPDDLPQWAWDERPSSLAWKSPAGPEWSTRPAGGLLDLLTFQARRIRLIPTETDHGLRVRQVIVCAGDRLTSTPQEEPHTAWNHTAKPKAGQPHQRPRRHASGRAAWQGLGSLLALAVPEDGDGPYTSLLLRQVDGLLNDDGLSATYPLNVQISGLEYGNQSAVVENAIADSLPLPVASLLSGENGLRQEILQCAEQADRVARALDGLHADLRRASGGEPLPRDKGERPSARFLHAVDGRMRRLLAGLRTVGDDYDLLDKALECWELTLRRAAREEASSLLSAVPPRAMIGRTEKVNGKEVTFRSGKAAGLFYNRLNETLWRTAEARLAEGGAA</sequence>
<accession>M3BQT0</accession>
<dbReference type="PATRIC" id="fig|1223523.3.peg.719"/>
<dbReference type="Gene3D" id="1.10.132.100">
    <property type="match status" value="1"/>
</dbReference>
<dbReference type="eggNOG" id="COG1203">
    <property type="taxonomic scope" value="Bacteria"/>
</dbReference>
<comment type="caution">
    <text evidence="1">The sequence shown here is derived from an EMBL/GenBank/DDBJ whole genome shotgun (WGS) entry which is preliminary data.</text>
</comment>
<dbReference type="NCBIfam" id="TIGR02547">
    <property type="entry name" value="casA_cse1"/>
    <property type="match status" value="1"/>
</dbReference>
<proteinExistence type="predicted"/>
<evidence type="ECO:0000313" key="1">
    <source>
        <dbReference type="EMBL" id="EMF02060.1"/>
    </source>
</evidence>
<reference evidence="1 2" key="1">
    <citation type="journal article" date="2013" name="Genome Announc.">
        <title>Whole-Genome Shotgun Assembly and Analysis of the Genome of Streptomyces mobaraensis DSM 40847, a Strain for Industrial Production of Microbial Transglutaminase.</title>
        <authorList>
            <person name="Yang H."/>
            <person name="He T."/>
            <person name="Wu W."/>
            <person name="Zhu W."/>
            <person name="Lu B."/>
            <person name="Sun W."/>
        </authorList>
    </citation>
    <scope>NUCLEOTIDE SEQUENCE [LARGE SCALE GENOMIC DNA]</scope>
    <source>
        <strain evidence="1 2">DSM 40847</strain>
    </source>
</reference>
<dbReference type="STRING" id="1223523.H340_03524"/>
<dbReference type="Pfam" id="PF09481">
    <property type="entry name" value="CRISPR_Cse1"/>
    <property type="match status" value="1"/>
</dbReference>